<organism evidence="4 5">
    <name type="scientific">Candidatus Coprenecus stercoravium</name>
    <dbReference type="NCBI Taxonomy" id="2840735"/>
    <lineage>
        <taxon>Bacteria</taxon>
        <taxon>Pseudomonadati</taxon>
        <taxon>Bacteroidota</taxon>
        <taxon>Bacteroidia</taxon>
        <taxon>Bacteroidales</taxon>
        <taxon>Rikenellaceae</taxon>
        <taxon>Rikenellaceae incertae sedis</taxon>
        <taxon>Candidatus Coprenecus</taxon>
    </lineage>
</organism>
<evidence type="ECO:0000256" key="1">
    <source>
        <dbReference type="SAM" id="Coils"/>
    </source>
</evidence>
<dbReference type="PANTHER" id="PTHR21666">
    <property type="entry name" value="PEPTIDASE-RELATED"/>
    <property type="match status" value="1"/>
</dbReference>
<dbReference type="AlphaFoldDB" id="A0A9D2KAF5"/>
<dbReference type="Proteomes" id="UP000824115">
    <property type="component" value="Unassembled WGS sequence"/>
</dbReference>
<evidence type="ECO:0000259" key="3">
    <source>
        <dbReference type="Pfam" id="PF01551"/>
    </source>
</evidence>
<accession>A0A9D2KAF5</accession>
<reference evidence="4" key="2">
    <citation type="submission" date="2021-04" db="EMBL/GenBank/DDBJ databases">
        <authorList>
            <person name="Gilroy R."/>
        </authorList>
    </citation>
    <scope>NUCLEOTIDE SEQUENCE</scope>
    <source>
        <strain evidence="4">Gambia16-554</strain>
    </source>
</reference>
<evidence type="ECO:0000313" key="4">
    <source>
        <dbReference type="EMBL" id="HIZ86210.1"/>
    </source>
</evidence>
<feature type="domain" description="M23ase beta-sheet core" evidence="3">
    <location>
        <begin position="208"/>
        <end position="306"/>
    </location>
</feature>
<dbReference type="Gene3D" id="2.70.70.10">
    <property type="entry name" value="Glucose Permease (Domain IIA)"/>
    <property type="match status" value="1"/>
</dbReference>
<dbReference type="GO" id="GO:0004222">
    <property type="term" value="F:metalloendopeptidase activity"/>
    <property type="evidence" value="ECO:0007669"/>
    <property type="project" value="TreeGrafter"/>
</dbReference>
<dbReference type="SUPFAM" id="SSF51261">
    <property type="entry name" value="Duplicated hybrid motif"/>
    <property type="match status" value="1"/>
</dbReference>
<name>A0A9D2KAF5_9BACT</name>
<gene>
    <name evidence="4" type="ORF">IAC04_06940</name>
</gene>
<evidence type="ECO:0000256" key="2">
    <source>
        <dbReference type="SAM" id="Phobius"/>
    </source>
</evidence>
<feature type="coiled-coil region" evidence="1">
    <location>
        <begin position="71"/>
        <end position="98"/>
    </location>
</feature>
<reference evidence="4" key="1">
    <citation type="journal article" date="2021" name="PeerJ">
        <title>Extensive microbial diversity within the chicken gut microbiome revealed by metagenomics and culture.</title>
        <authorList>
            <person name="Gilroy R."/>
            <person name="Ravi A."/>
            <person name="Getino M."/>
            <person name="Pursley I."/>
            <person name="Horton D.L."/>
            <person name="Alikhan N.F."/>
            <person name="Baker D."/>
            <person name="Gharbi K."/>
            <person name="Hall N."/>
            <person name="Watson M."/>
            <person name="Adriaenssens E.M."/>
            <person name="Foster-Nyarko E."/>
            <person name="Jarju S."/>
            <person name="Secka A."/>
            <person name="Antonio M."/>
            <person name="Oren A."/>
            <person name="Chaudhuri R.R."/>
            <person name="La Ragione R."/>
            <person name="Hildebrand F."/>
            <person name="Pallen M.J."/>
        </authorList>
    </citation>
    <scope>NUCLEOTIDE SEQUENCE</scope>
    <source>
        <strain evidence="4">Gambia16-554</strain>
    </source>
</reference>
<dbReference type="PANTHER" id="PTHR21666:SF270">
    <property type="entry name" value="MUREIN HYDROLASE ACTIVATOR ENVC"/>
    <property type="match status" value="1"/>
</dbReference>
<dbReference type="InterPro" id="IPR016047">
    <property type="entry name" value="M23ase_b-sheet_dom"/>
</dbReference>
<evidence type="ECO:0000313" key="5">
    <source>
        <dbReference type="Proteomes" id="UP000824115"/>
    </source>
</evidence>
<dbReference type="EMBL" id="DXAW01000117">
    <property type="protein sequence ID" value="HIZ86210.1"/>
    <property type="molecule type" value="Genomic_DNA"/>
</dbReference>
<dbReference type="InterPro" id="IPR011055">
    <property type="entry name" value="Dup_hybrid_motif"/>
</dbReference>
<keyword evidence="1" id="KW-0175">Coiled coil</keyword>
<dbReference type="Pfam" id="PF01551">
    <property type="entry name" value="Peptidase_M23"/>
    <property type="match status" value="1"/>
</dbReference>
<dbReference type="InterPro" id="IPR050570">
    <property type="entry name" value="Cell_wall_metabolism_enzyme"/>
</dbReference>
<protein>
    <submittedName>
        <fullName evidence="4">M23 family metallopeptidase</fullName>
    </submittedName>
</protein>
<comment type="caution">
    <text evidence="4">The sequence shown here is derived from an EMBL/GenBank/DDBJ whole genome shotgun (WGS) entry which is preliminary data.</text>
</comment>
<keyword evidence="2" id="KW-0812">Transmembrane</keyword>
<dbReference type="CDD" id="cd12797">
    <property type="entry name" value="M23_peptidase"/>
    <property type="match status" value="1"/>
</dbReference>
<proteinExistence type="predicted"/>
<feature type="transmembrane region" description="Helical" evidence="2">
    <location>
        <begin position="35"/>
        <end position="54"/>
    </location>
</feature>
<sequence length="332" mass="37865">MSRKKIVRQYVLNRETLEYDEVEQPSTTKRYVRTAVLYALSSVSVFILSLYLITDVFHGRTPKRMLVEMSYMEWRSRLQLLERRIESADMALQDMERRDNMLYRSVFGMEAIPEDIRNAGYGGVDRYADIRERDYSGDFTSALMRSDILMKKAYIQSKSFDQVALISERAAEMAVCAPTIPPVNYTHVRQASGFGMRVDPIHRSLRRKHKGVDLAPKTGKDGEPIYVTGNGVVKAVGYDAGGYGRYVLVDHGFGYQTRYAHLSKALVEKGQEVHRGQQIAEMGSTGRSTGTHLHYEVIYMGKHVNPVNYYNKDILPEDYAAIIDSSDERPMS</sequence>
<keyword evidence="2" id="KW-1133">Transmembrane helix</keyword>
<keyword evidence="2" id="KW-0472">Membrane</keyword>